<dbReference type="HOGENOM" id="CLU_034696_0_0_1"/>
<sequence length="556" mass="61040">MKKLAARDGRAASNGRLLRLVARAALLAVVVLSLVSLRLALSPATAVGDDGELYLPVLLAEVSDRGYLRHGSRAVFVGDAGSWAPFLERHHVAVFRAGKLRELADESVDAVLFDGDAVQLGAVNRVLKLGGVAAGFATSGSSTLQLPDNYKAVFAHRSEAAIAFAVEKTTPPTTSAAVTASPVGPHRKLLALPGSKKDDALAGLEAVLLEPPQRQHRRIIRRLRPRYLPELTGDSLEGYRRRTFIDVAPSRGGGGGGGGAATWFKKHYPRGKRVFDMVRLDAADATEPAASSSAAGIAEWLEGNVREEDYVVVKAGVEAVEEILRRRAAVRRVDELFLDCDAGAGADAARRPYWECLALYGRLRDHGVAVHQWWELMNARPRRERKKRERERESEMMELMRGKRSLWGIGITGLIFYVEVLEGWRLSSDRYTHQGVGCQEQHFDLGFGFCRALQPTVRRRATALWLARELNTPRAPLHAASQRWTGRRWWCSARAGAGCRRRRAATSWAVAAGVSAMVLTALKRSLTQTKDSAAARTLLFPHSTVTVTPFFFFVPS</sequence>
<evidence type="ECO:0000313" key="4">
    <source>
        <dbReference type="Proteomes" id="UP000026961"/>
    </source>
</evidence>
<feature type="domain" description="DUF7870" evidence="2">
    <location>
        <begin position="201"/>
        <end position="374"/>
    </location>
</feature>
<protein>
    <recommendedName>
        <fullName evidence="2">DUF7870 domain-containing protein</fullName>
    </recommendedName>
</protein>
<evidence type="ECO:0000256" key="1">
    <source>
        <dbReference type="SAM" id="Phobius"/>
    </source>
</evidence>
<organism evidence="3">
    <name type="scientific">Oryza glumipatula</name>
    <dbReference type="NCBI Taxonomy" id="40148"/>
    <lineage>
        <taxon>Eukaryota</taxon>
        <taxon>Viridiplantae</taxon>
        <taxon>Streptophyta</taxon>
        <taxon>Embryophyta</taxon>
        <taxon>Tracheophyta</taxon>
        <taxon>Spermatophyta</taxon>
        <taxon>Magnoliopsida</taxon>
        <taxon>Liliopsida</taxon>
        <taxon>Poales</taxon>
        <taxon>Poaceae</taxon>
        <taxon>BOP clade</taxon>
        <taxon>Oryzoideae</taxon>
        <taxon>Oryzeae</taxon>
        <taxon>Oryzinae</taxon>
        <taxon>Oryza</taxon>
    </lineage>
</organism>
<name>A0A0E0AMT6_9ORYZ</name>
<dbReference type="EnsemblPlants" id="OGLUM07G22450.1">
    <property type="protein sequence ID" value="OGLUM07G22450.1"/>
    <property type="gene ID" value="OGLUM07G22450"/>
</dbReference>
<feature type="transmembrane region" description="Helical" evidence="1">
    <location>
        <begin position="20"/>
        <end position="41"/>
    </location>
</feature>
<keyword evidence="1" id="KW-1133">Transmembrane helix</keyword>
<dbReference type="InterPro" id="IPR057192">
    <property type="entry name" value="DUF7870"/>
</dbReference>
<evidence type="ECO:0000313" key="3">
    <source>
        <dbReference type="EnsemblPlants" id="OGLUM07G22450.1"/>
    </source>
</evidence>
<evidence type="ECO:0000259" key="2">
    <source>
        <dbReference type="Pfam" id="PF25276"/>
    </source>
</evidence>
<dbReference type="Pfam" id="PF25276">
    <property type="entry name" value="DUF7870"/>
    <property type="match status" value="1"/>
</dbReference>
<keyword evidence="4" id="KW-1185">Reference proteome</keyword>
<reference evidence="3" key="1">
    <citation type="submission" date="2015-04" db="UniProtKB">
        <authorList>
            <consortium name="EnsemblPlants"/>
        </authorList>
    </citation>
    <scope>IDENTIFICATION</scope>
</reference>
<dbReference type="eggNOG" id="ENOG502QUHQ">
    <property type="taxonomic scope" value="Eukaryota"/>
</dbReference>
<dbReference type="Proteomes" id="UP000026961">
    <property type="component" value="Chromosome 7"/>
</dbReference>
<accession>A0A0E0AMT6</accession>
<dbReference type="PANTHER" id="PTHR33597">
    <property type="entry name" value="OS02G0760400 PROTEIN"/>
    <property type="match status" value="1"/>
</dbReference>
<dbReference type="AlphaFoldDB" id="A0A0E0AMT6"/>
<dbReference type="Gramene" id="OGLUM07G22450.1">
    <property type="protein sequence ID" value="OGLUM07G22450.1"/>
    <property type="gene ID" value="OGLUM07G22450"/>
</dbReference>
<reference evidence="3" key="2">
    <citation type="submission" date="2018-05" db="EMBL/GenBank/DDBJ databases">
        <title>OgluRS3 (Oryza glumaepatula Reference Sequence Version 3).</title>
        <authorList>
            <person name="Zhang J."/>
            <person name="Kudrna D."/>
            <person name="Lee S."/>
            <person name="Talag J."/>
            <person name="Welchert J."/>
            <person name="Wing R.A."/>
        </authorList>
    </citation>
    <scope>NUCLEOTIDE SEQUENCE [LARGE SCALE GENOMIC DNA]</scope>
</reference>
<proteinExistence type="predicted"/>
<keyword evidence="1" id="KW-0472">Membrane</keyword>
<dbReference type="STRING" id="40148.A0A0E0AMT6"/>
<keyword evidence="1" id="KW-0812">Transmembrane</keyword>
<dbReference type="PANTHER" id="PTHR33597:SF11">
    <property type="entry name" value="OS07G0620600 PROTEIN"/>
    <property type="match status" value="1"/>
</dbReference>